<keyword evidence="1" id="KW-1133">Transmembrane helix</keyword>
<keyword evidence="1" id="KW-0812">Transmembrane</keyword>
<protein>
    <submittedName>
        <fullName evidence="2">Uncharacterized protein</fullName>
    </submittedName>
</protein>
<proteinExistence type="predicted"/>
<name>A0ABC8UBT5_9AQUA</name>
<reference evidence="2 3" key="1">
    <citation type="submission" date="2024-02" db="EMBL/GenBank/DDBJ databases">
        <authorList>
            <person name="Vignale AGUSTIN F."/>
            <person name="Sosa J E."/>
            <person name="Modenutti C."/>
        </authorList>
    </citation>
    <scope>NUCLEOTIDE SEQUENCE [LARGE SCALE GENOMIC DNA]</scope>
</reference>
<evidence type="ECO:0000313" key="3">
    <source>
        <dbReference type="Proteomes" id="UP001642360"/>
    </source>
</evidence>
<sequence length="113" mass="13127">MWQRPPAFGAMPMPYVCSSSFEGYITLFLQRLHQSRLYVRIESNGPIFCSGFSIDERHYMLSNFVPLFLIFVQLRIVFVATSIQNIFPSQTEVLMLSLFLPLTFCSSFLCTFF</sequence>
<evidence type="ECO:0000313" key="2">
    <source>
        <dbReference type="EMBL" id="CAK9178453.1"/>
    </source>
</evidence>
<dbReference type="EMBL" id="CAUOFW020007279">
    <property type="protein sequence ID" value="CAK9178453.1"/>
    <property type="molecule type" value="Genomic_DNA"/>
</dbReference>
<gene>
    <name evidence="2" type="ORF">ILEXP_LOCUS48372</name>
</gene>
<organism evidence="2 3">
    <name type="scientific">Ilex paraguariensis</name>
    <name type="common">yerba mate</name>
    <dbReference type="NCBI Taxonomy" id="185542"/>
    <lineage>
        <taxon>Eukaryota</taxon>
        <taxon>Viridiplantae</taxon>
        <taxon>Streptophyta</taxon>
        <taxon>Embryophyta</taxon>
        <taxon>Tracheophyta</taxon>
        <taxon>Spermatophyta</taxon>
        <taxon>Magnoliopsida</taxon>
        <taxon>eudicotyledons</taxon>
        <taxon>Gunneridae</taxon>
        <taxon>Pentapetalae</taxon>
        <taxon>asterids</taxon>
        <taxon>campanulids</taxon>
        <taxon>Aquifoliales</taxon>
        <taxon>Aquifoliaceae</taxon>
        <taxon>Ilex</taxon>
    </lineage>
</organism>
<keyword evidence="1" id="KW-0472">Membrane</keyword>
<feature type="transmembrane region" description="Helical" evidence="1">
    <location>
        <begin position="93"/>
        <end position="112"/>
    </location>
</feature>
<dbReference type="AlphaFoldDB" id="A0ABC8UBT5"/>
<accession>A0ABC8UBT5</accession>
<dbReference type="Proteomes" id="UP001642360">
    <property type="component" value="Unassembled WGS sequence"/>
</dbReference>
<evidence type="ECO:0000256" key="1">
    <source>
        <dbReference type="SAM" id="Phobius"/>
    </source>
</evidence>
<comment type="caution">
    <text evidence="2">The sequence shown here is derived from an EMBL/GenBank/DDBJ whole genome shotgun (WGS) entry which is preliminary data.</text>
</comment>
<keyword evidence="3" id="KW-1185">Reference proteome</keyword>
<feature type="transmembrane region" description="Helical" evidence="1">
    <location>
        <begin position="64"/>
        <end position="87"/>
    </location>
</feature>